<dbReference type="Pfam" id="PF03473">
    <property type="entry name" value="MOSC"/>
    <property type="match status" value="1"/>
</dbReference>
<dbReference type="InterPro" id="IPR005302">
    <property type="entry name" value="MoCF_Sase_C"/>
</dbReference>
<keyword evidence="3" id="KW-1185">Reference proteome</keyword>
<dbReference type="SUPFAM" id="SSF50800">
    <property type="entry name" value="PK beta-barrel domain-like"/>
    <property type="match status" value="1"/>
</dbReference>
<dbReference type="OrthoDB" id="1550913at2"/>
<dbReference type="Gene3D" id="2.40.33.20">
    <property type="entry name" value="PK beta-barrel domain-like"/>
    <property type="match status" value="1"/>
</dbReference>
<dbReference type="PANTHER" id="PTHR36930:SF1">
    <property type="entry name" value="MOSC DOMAIN-CONTAINING PROTEIN"/>
    <property type="match status" value="1"/>
</dbReference>
<dbReference type="InterPro" id="IPR011037">
    <property type="entry name" value="Pyrv_Knase-like_insert_dom_sf"/>
</dbReference>
<name>A0A1H3P264_9BACI</name>
<evidence type="ECO:0000259" key="1">
    <source>
        <dbReference type="PROSITE" id="PS51340"/>
    </source>
</evidence>
<dbReference type="GO" id="GO:0003824">
    <property type="term" value="F:catalytic activity"/>
    <property type="evidence" value="ECO:0007669"/>
    <property type="project" value="InterPro"/>
</dbReference>
<accession>A0A1H3P264</accession>
<dbReference type="Proteomes" id="UP000198935">
    <property type="component" value="Unassembled WGS sequence"/>
</dbReference>
<dbReference type="AlphaFoldDB" id="A0A1H3P264"/>
<dbReference type="InterPro" id="IPR052716">
    <property type="entry name" value="MOSC_domain"/>
</dbReference>
<sequence>MPGELKAIWIKRIKQGPMDPVEKAALIENKGIVDNANVGGKRQVTIIVEEVWQELMEETGAKLDPSSRRANLLVSNIQLQNSRGKILQVGDCKIRIYGETKPCEQMNAAFQGLREAMVPGWRGGAYGVVLNSGEIRIGDRVELTED</sequence>
<proteinExistence type="predicted"/>
<dbReference type="GO" id="GO:0030170">
    <property type="term" value="F:pyridoxal phosphate binding"/>
    <property type="evidence" value="ECO:0007669"/>
    <property type="project" value="InterPro"/>
</dbReference>
<reference evidence="3" key="1">
    <citation type="submission" date="2016-10" db="EMBL/GenBank/DDBJ databases">
        <authorList>
            <person name="Varghese N."/>
            <person name="Submissions S."/>
        </authorList>
    </citation>
    <scope>NUCLEOTIDE SEQUENCE [LARGE SCALE GENOMIC DNA]</scope>
    <source>
        <strain evidence="3">SP</strain>
    </source>
</reference>
<dbReference type="PANTHER" id="PTHR36930">
    <property type="entry name" value="METAL-SULFUR CLUSTER BIOSYNTHESIS PROTEINS YUAD-RELATED"/>
    <property type="match status" value="1"/>
</dbReference>
<dbReference type="EMBL" id="FNPI01000004">
    <property type="protein sequence ID" value="SDY94895.1"/>
    <property type="molecule type" value="Genomic_DNA"/>
</dbReference>
<evidence type="ECO:0000313" key="3">
    <source>
        <dbReference type="Proteomes" id="UP000198935"/>
    </source>
</evidence>
<dbReference type="STRING" id="1503961.SAMN05421736_104292"/>
<feature type="domain" description="MOSC" evidence="1">
    <location>
        <begin position="19"/>
        <end position="144"/>
    </location>
</feature>
<protein>
    <submittedName>
        <fullName evidence="2">MOSC domain-containing protein</fullName>
    </submittedName>
</protein>
<gene>
    <name evidence="2" type="ORF">SAMN05421736_104292</name>
</gene>
<dbReference type="GO" id="GO:0030151">
    <property type="term" value="F:molybdenum ion binding"/>
    <property type="evidence" value="ECO:0007669"/>
    <property type="project" value="InterPro"/>
</dbReference>
<evidence type="ECO:0000313" key="2">
    <source>
        <dbReference type="EMBL" id="SDY94895.1"/>
    </source>
</evidence>
<dbReference type="PROSITE" id="PS51340">
    <property type="entry name" value="MOSC"/>
    <property type="match status" value="1"/>
</dbReference>
<organism evidence="2 3">
    <name type="scientific">Evansella caseinilytica</name>
    <dbReference type="NCBI Taxonomy" id="1503961"/>
    <lineage>
        <taxon>Bacteria</taxon>
        <taxon>Bacillati</taxon>
        <taxon>Bacillota</taxon>
        <taxon>Bacilli</taxon>
        <taxon>Bacillales</taxon>
        <taxon>Bacillaceae</taxon>
        <taxon>Evansella</taxon>
    </lineage>
</organism>